<dbReference type="EMBL" id="VXJS01000007">
    <property type="protein sequence ID" value="KAA8675569.1"/>
    <property type="molecule type" value="Genomic_DNA"/>
</dbReference>
<evidence type="ECO:0000313" key="3">
    <source>
        <dbReference type="Proteomes" id="UP000322521"/>
    </source>
</evidence>
<keyword evidence="3" id="KW-1185">Reference proteome</keyword>
<evidence type="ECO:0000259" key="1">
    <source>
        <dbReference type="Pfam" id="PF19419"/>
    </source>
</evidence>
<sequence length="122" mass="13881">MINSIQSDIQKFTETSSMELYLSLALSTCHLTQEDSERLSLLSQQDGPVNAHVLEREYGYFIKLQAADPDVVMNTEARTLNNIDGMSDAFNQIMAWATGNRIGLIEFDRDANQIPLFETFEW</sequence>
<accession>A0A5M9NWU7</accession>
<feature type="domain" description="DUF5983" evidence="1">
    <location>
        <begin position="24"/>
        <end position="122"/>
    </location>
</feature>
<dbReference type="InterPro" id="IPR046025">
    <property type="entry name" value="DUF5983"/>
</dbReference>
<protein>
    <recommendedName>
        <fullName evidence="1">DUF5983 domain-containing protein</fullName>
    </recommendedName>
</protein>
<evidence type="ECO:0000313" key="2">
    <source>
        <dbReference type="EMBL" id="KAA8675569.1"/>
    </source>
</evidence>
<proteinExistence type="predicted"/>
<organism evidence="2 3">
    <name type="scientific">Vibrio gigantis</name>
    <dbReference type="NCBI Taxonomy" id="296199"/>
    <lineage>
        <taxon>Bacteria</taxon>
        <taxon>Pseudomonadati</taxon>
        <taxon>Pseudomonadota</taxon>
        <taxon>Gammaproteobacteria</taxon>
        <taxon>Vibrionales</taxon>
        <taxon>Vibrionaceae</taxon>
        <taxon>Vibrio</taxon>
    </lineage>
</organism>
<gene>
    <name evidence="2" type="ORF">F4W18_13155</name>
</gene>
<dbReference type="RefSeq" id="WP_086715010.1">
    <property type="nucleotide sequence ID" value="NZ_AP025494.1"/>
</dbReference>
<reference evidence="2 3" key="1">
    <citation type="submission" date="2019-09" db="EMBL/GenBank/DDBJ databases">
        <title>Draft genome sequence of various Type strains from the CCUG.</title>
        <authorList>
            <person name="Pineiro-Iglesias B."/>
            <person name="Tunovic T."/>
            <person name="Unosson C."/>
            <person name="Inganas E."/>
            <person name="Ohlen M."/>
            <person name="Cardew S."/>
            <person name="Jensie-Markopoulos S."/>
            <person name="Salva-Serra F."/>
            <person name="Jaen-Luchoro D."/>
            <person name="Karlsson R."/>
            <person name="Svensson-Stadler L."/>
            <person name="Chun J."/>
            <person name="Moore E."/>
        </authorList>
    </citation>
    <scope>NUCLEOTIDE SEQUENCE [LARGE SCALE GENOMIC DNA]</scope>
    <source>
        <strain evidence="2 3">CCUG 56969T</strain>
    </source>
</reference>
<dbReference type="Proteomes" id="UP000322521">
    <property type="component" value="Unassembled WGS sequence"/>
</dbReference>
<comment type="caution">
    <text evidence="2">The sequence shown here is derived from an EMBL/GenBank/DDBJ whole genome shotgun (WGS) entry which is preliminary data.</text>
</comment>
<dbReference type="AlphaFoldDB" id="A0A5M9NWU7"/>
<name>A0A5M9NWU7_9VIBR</name>
<dbReference type="Pfam" id="PF19419">
    <property type="entry name" value="DUF5983"/>
    <property type="match status" value="1"/>
</dbReference>